<protein>
    <recommendedName>
        <fullName evidence="3">F-box domain-containing protein</fullName>
    </recommendedName>
</protein>
<keyword evidence="2" id="KW-1185">Reference proteome</keyword>
<evidence type="ECO:0008006" key="3">
    <source>
        <dbReference type="Google" id="ProtNLM"/>
    </source>
</evidence>
<gene>
    <name evidence="1" type="ORF">WJX72_007186</name>
</gene>
<sequence>MMHRKRLRLSKLLQQAWRHPQSLRKVCQGGSEPGPVFLERKVTSKLSEPLPLPPQQQCPPTLTTVQLTTSMAASRATTISDLPSDVLGLIFEKVQAAETAENDAAISLRRMVGLSAMNKLWHYTMQRSWIGIEYSAHAADKKDPQRRFDQFLAWLSKQQLDQRCAYFRITGAFDRPKGGLRFRDPLLLDRALQAVSLVKELSLRNLRFDVAKLEKKLFPNVTLLSLSGRNMGCSSAADELTWLYTTFPRLEKAQLSYVGNCLT</sequence>
<evidence type="ECO:0000313" key="1">
    <source>
        <dbReference type="EMBL" id="KAK9808970.1"/>
    </source>
</evidence>
<comment type="caution">
    <text evidence="1">The sequence shown here is derived from an EMBL/GenBank/DDBJ whole genome shotgun (WGS) entry which is preliminary data.</text>
</comment>
<evidence type="ECO:0000313" key="2">
    <source>
        <dbReference type="Proteomes" id="UP001489004"/>
    </source>
</evidence>
<organism evidence="1 2">
    <name type="scientific">[Myrmecia] bisecta</name>
    <dbReference type="NCBI Taxonomy" id="41462"/>
    <lineage>
        <taxon>Eukaryota</taxon>
        <taxon>Viridiplantae</taxon>
        <taxon>Chlorophyta</taxon>
        <taxon>core chlorophytes</taxon>
        <taxon>Trebouxiophyceae</taxon>
        <taxon>Trebouxiales</taxon>
        <taxon>Trebouxiaceae</taxon>
        <taxon>Myrmecia</taxon>
    </lineage>
</organism>
<accession>A0AAW1PKK2</accession>
<dbReference type="AlphaFoldDB" id="A0AAW1PKK2"/>
<name>A0AAW1PKK2_9CHLO</name>
<dbReference type="Proteomes" id="UP001489004">
    <property type="component" value="Unassembled WGS sequence"/>
</dbReference>
<reference evidence="1 2" key="1">
    <citation type="journal article" date="2024" name="Nat. Commun.">
        <title>Phylogenomics reveals the evolutionary origins of lichenization in chlorophyte algae.</title>
        <authorList>
            <person name="Puginier C."/>
            <person name="Libourel C."/>
            <person name="Otte J."/>
            <person name="Skaloud P."/>
            <person name="Haon M."/>
            <person name="Grisel S."/>
            <person name="Petersen M."/>
            <person name="Berrin J.G."/>
            <person name="Delaux P.M."/>
            <person name="Dal Grande F."/>
            <person name="Keller J."/>
        </authorList>
    </citation>
    <scope>NUCLEOTIDE SEQUENCE [LARGE SCALE GENOMIC DNA]</scope>
    <source>
        <strain evidence="1 2">SAG 2043</strain>
    </source>
</reference>
<proteinExistence type="predicted"/>
<dbReference type="EMBL" id="JALJOR010000011">
    <property type="protein sequence ID" value="KAK9808970.1"/>
    <property type="molecule type" value="Genomic_DNA"/>
</dbReference>